<dbReference type="Ensembl" id="ENSPCET00000012520.1">
    <property type="protein sequence ID" value="ENSPCEP00000012098.1"/>
    <property type="gene ID" value="ENSPCEG00000009614.1"/>
</dbReference>
<dbReference type="InterPro" id="IPR036816">
    <property type="entry name" value="RNaseA-like_dom_sf"/>
</dbReference>
<evidence type="ECO:0000256" key="5">
    <source>
        <dbReference type="SAM" id="MobiDB-lite"/>
    </source>
</evidence>
<keyword evidence="4" id="KW-1015">Disulfide bond</keyword>
<dbReference type="Pfam" id="PF00074">
    <property type="entry name" value="RnaseA"/>
    <property type="match status" value="1"/>
</dbReference>
<dbReference type="PANTHER" id="PTHR11437">
    <property type="entry name" value="RIBONUCLEASE"/>
    <property type="match status" value="1"/>
</dbReference>
<evidence type="ECO:0000256" key="4">
    <source>
        <dbReference type="ARBA" id="ARBA00023157"/>
    </source>
</evidence>
<dbReference type="GO" id="GO:0005576">
    <property type="term" value="C:extracellular region"/>
    <property type="evidence" value="ECO:0007669"/>
    <property type="project" value="UniProtKB-SubCell"/>
</dbReference>
<keyword evidence="3" id="KW-0964">Secreted</keyword>
<evidence type="ECO:0000256" key="3">
    <source>
        <dbReference type="ARBA" id="ARBA00022525"/>
    </source>
</evidence>
<dbReference type="InterPro" id="IPR001427">
    <property type="entry name" value="RNaseA"/>
</dbReference>
<dbReference type="AlphaFoldDB" id="A0A8C8RWU2"/>
<comment type="similarity">
    <text evidence="2">Belongs to the pancreatic ribonuclease family.</text>
</comment>
<sequence>MEDKIGYKQNKRETQSNHWDFPKTPAKNPDHYCNMMMSYRKLYGKPKNTFIHEPVDYIKYVCQGGGKPIGGNWFESIGFYHTTQCILKYPHRHYIGIKKFKKIILLCKFGFPGGLPVHFAESQT</sequence>
<reference evidence="7" key="1">
    <citation type="submission" date="2025-08" db="UniProtKB">
        <authorList>
            <consortium name="Ensembl"/>
        </authorList>
    </citation>
    <scope>IDENTIFICATION</scope>
</reference>
<dbReference type="Gene3D" id="3.10.130.10">
    <property type="entry name" value="Ribonuclease A-like domain"/>
    <property type="match status" value="1"/>
</dbReference>
<name>A0A8C8RWU2_9SAUR</name>
<dbReference type="InterPro" id="IPR023412">
    <property type="entry name" value="RNaseA_domain"/>
</dbReference>
<dbReference type="PANTHER" id="PTHR11437:SF10">
    <property type="entry name" value="ANGIOGENIN-RELATED"/>
    <property type="match status" value="1"/>
</dbReference>
<accession>A0A8C8RWU2</accession>
<evidence type="ECO:0000259" key="6">
    <source>
        <dbReference type="SMART" id="SM00092"/>
    </source>
</evidence>
<organism evidence="7 8">
    <name type="scientific">Pelusios castaneus</name>
    <name type="common">West African mud turtle</name>
    <dbReference type="NCBI Taxonomy" id="367368"/>
    <lineage>
        <taxon>Eukaryota</taxon>
        <taxon>Metazoa</taxon>
        <taxon>Chordata</taxon>
        <taxon>Craniata</taxon>
        <taxon>Vertebrata</taxon>
        <taxon>Euteleostomi</taxon>
        <taxon>Archelosauria</taxon>
        <taxon>Testudinata</taxon>
        <taxon>Testudines</taxon>
        <taxon>Pleurodira</taxon>
        <taxon>Pelomedusidae</taxon>
        <taxon>Pelusios</taxon>
    </lineage>
</organism>
<feature type="region of interest" description="Disordered" evidence="5">
    <location>
        <begin position="1"/>
        <end position="26"/>
    </location>
</feature>
<feature type="compositionally biased region" description="Basic and acidic residues" evidence="5">
    <location>
        <begin position="1"/>
        <end position="15"/>
    </location>
</feature>
<feature type="domain" description="Ribonuclease A-domain" evidence="6">
    <location>
        <begin position="12"/>
        <end position="123"/>
    </location>
</feature>
<dbReference type="Proteomes" id="UP000694393">
    <property type="component" value="Unplaced"/>
</dbReference>
<evidence type="ECO:0000313" key="7">
    <source>
        <dbReference type="Ensembl" id="ENSPCEP00000012098.1"/>
    </source>
</evidence>
<proteinExistence type="inferred from homology"/>
<evidence type="ECO:0000313" key="8">
    <source>
        <dbReference type="Proteomes" id="UP000694393"/>
    </source>
</evidence>
<reference evidence="7" key="2">
    <citation type="submission" date="2025-09" db="UniProtKB">
        <authorList>
            <consortium name="Ensembl"/>
        </authorList>
    </citation>
    <scope>IDENTIFICATION</scope>
</reference>
<comment type="subcellular location">
    <subcellularLocation>
        <location evidence="1">Secreted</location>
    </subcellularLocation>
</comment>
<evidence type="ECO:0000256" key="1">
    <source>
        <dbReference type="ARBA" id="ARBA00004613"/>
    </source>
</evidence>
<dbReference type="GO" id="GO:0003676">
    <property type="term" value="F:nucleic acid binding"/>
    <property type="evidence" value="ECO:0007669"/>
    <property type="project" value="InterPro"/>
</dbReference>
<protein>
    <recommendedName>
        <fullName evidence="6">Ribonuclease A-domain domain-containing protein</fullName>
    </recommendedName>
</protein>
<dbReference type="SMART" id="SM00092">
    <property type="entry name" value="RNAse_Pc"/>
    <property type="match status" value="1"/>
</dbReference>
<dbReference type="GO" id="GO:0004540">
    <property type="term" value="F:RNA nuclease activity"/>
    <property type="evidence" value="ECO:0007669"/>
    <property type="project" value="TreeGrafter"/>
</dbReference>
<dbReference type="GO" id="GO:0050830">
    <property type="term" value="P:defense response to Gram-positive bacterium"/>
    <property type="evidence" value="ECO:0007669"/>
    <property type="project" value="TreeGrafter"/>
</dbReference>
<keyword evidence="8" id="KW-1185">Reference proteome</keyword>
<evidence type="ECO:0000256" key="2">
    <source>
        <dbReference type="ARBA" id="ARBA00005600"/>
    </source>
</evidence>
<dbReference type="SUPFAM" id="SSF54076">
    <property type="entry name" value="RNase A-like"/>
    <property type="match status" value="1"/>
</dbReference>